<protein>
    <recommendedName>
        <fullName evidence="3">Pyoverdine/dityrosine biosynthesis protein</fullName>
    </recommendedName>
</protein>
<dbReference type="Proteomes" id="UP000799778">
    <property type="component" value="Unassembled WGS sequence"/>
</dbReference>
<evidence type="ECO:0000313" key="1">
    <source>
        <dbReference type="EMBL" id="KAF2008483.1"/>
    </source>
</evidence>
<dbReference type="InterPro" id="IPR007817">
    <property type="entry name" value="Isocyanide_synthase_DIT1"/>
</dbReference>
<dbReference type="GeneID" id="54291708"/>
<dbReference type="RefSeq" id="XP_033376822.1">
    <property type="nucleotide sequence ID" value="XM_033534311.1"/>
</dbReference>
<evidence type="ECO:0000313" key="2">
    <source>
        <dbReference type="Proteomes" id="UP000799778"/>
    </source>
</evidence>
<dbReference type="Pfam" id="PF05141">
    <property type="entry name" value="DIT1_PvcA"/>
    <property type="match status" value="1"/>
</dbReference>
<accession>A0A6A5X6A4</accession>
<proteinExistence type="predicted"/>
<dbReference type="EMBL" id="ML978083">
    <property type="protein sequence ID" value="KAF2008483.1"/>
    <property type="molecule type" value="Genomic_DNA"/>
</dbReference>
<keyword evidence="2" id="KW-1185">Reference proteome</keyword>
<gene>
    <name evidence="1" type="ORF">BU24DRAFT_497934</name>
</gene>
<name>A0A6A5X6A4_9PLEO</name>
<evidence type="ECO:0008006" key="3">
    <source>
        <dbReference type="Google" id="ProtNLM"/>
    </source>
</evidence>
<dbReference type="PANTHER" id="PTHR37285:SF5">
    <property type="entry name" value="SPORE WALL MATURATION PROTEIN DIT1"/>
    <property type="match status" value="1"/>
</dbReference>
<dbReference type="OrthoDB" id="429813at2759"/>
<dbReference type="PANTHER" id="PTHR37285">
    <property type="entry name" value="SPORE WALL MATURATION PROTEIN DIT1"/>
    <property type="match status" value="1"/>
</dbReference>
<dbReference type="AlphaFoldDB" id="A0A6A5X6A4"/>
<organism evidence="1 2">
    <name type="scientific">Aaosphaeria arxii CBS 175.79</name>
    <dbReference type="NCBI Taxonomy" id="1450172"/>
    <lineage>
        <taxon>Eukaryota</taxon>
        <taxon>Fungi</taxon>
        <taxon>Dikarya</taxon>
        <taxon>Ascomycota</taxon>
        <taxon>Pezizomycotina</taxon>
        <taxon>Dothideomycetes</taxon>
        <taxon>Pleosporomycetidae</taxon>
        <taxon>Pleosporales</taxon>
        <taxon>Pleosporales incertae sedis</taxon>
        <taxon>Aaosphaeria</taxon>
    </lineage>
</organism>
<sequence length="612" mass="68707">MPALNKGTSTYHSVHGLYWRNASGELLAVEGSNSQTLPQLWTSLRAEILDQSNSWSRQRLPSGKEISTLHIKAQIPELTHIRANFPPNHQDEELVTKVAEVQHADGLILGMLTSRPKSLAADKFGLWAENFVLLETQFRPFAQLTDAANHEHRAIVEKVATIFETKLKNASRDDQWNVTGRNAFMNRVYGFVERNIPILLALPAFPCKSPNSNKVGGTMPDLAEHIALDVLRDFVKEVNKIYAPGATMWVISDGHVFSDCIGVDDGKVDTYDAQLIEVYKKKFPVEEGPVPAIQFKGLKDIFMSNPDSFASFSESMVAEVNVPHPVKTELTAPSELCRKLLLSVSEADRGFIRQCIEEQEPHALQLYRGQTRFMLEDLAMVPSVINLSNKQKKKTAALVAQEMISRNQAYSNLVELLLPNYVRLSIHAHNNKGPKFAVRLLPKSLVRPIESLLNRHEPVPAYEFQIPTPWHNSIIKVEGDDLMYLARADVARVAIKTGTDFEGSWVDGPNGAYFHLTRKPGITKAISPLVTSEKALLQKRRPTISLLSPIEKPVLHKRSTIIIRSPLQEKSLLALEPSLNQHALKFFLPFSSFLTFTSFFQTLWRNVAEGVY</sequence>
<reference evidence="1" key="1">
    <citation type="journal article" date="2020" name="Stud. Mycol.">
        <title>101 Dothideomycetes genomes: a test case for predicting lifestyles and emergence of pathogens.</title>
        <authorList>
            <person name="Haridas S."/>
            <person name="Albert R."/>
            <person name="Binder M."/>
            <person name="Bloem J."/>
            <person name="Labutti K."/>
            <person name="Salamov A."/>
            <person name="Andreopoulos B."/>
            <person name="Baker S."/>
            <person name="Barry K."/>
            <person name="Bills G."/>
            <person name="Bluhm B."/>
            <person name="Cannon C."/>
            <person name="Castanera R."/>
            <person name="Culley D."/>
            <person name="Daum C."/>
            <person name="Ezra D."/>
            <person name="Gonzalez J."/>
            <person name="Henrissat B."/>
            <person name="Kuo A."/>
            <person name="Liang C."/>
            <person name="Lipzen A."/>
            <person name="Lutzoni F."/>
            <person name="Magnuson J."/>
            <person name="Mondo S."/>
            <person name="Nolan M."/>
            <person name="Ohm R."/>
            <person name="Pangilinan J."/>
            <person name="Park H.-J."/>
            <person name="Ramirez L."/>
            <person name="Alfaro M."/>
            <person name="Sun H."/>
            <person name="Tritt A."/>
            <person name="Yoshinaga Y."/>
            <person name="Zwiers L.-H."/>
            <person name="Turgeon B."/>
            <person name="Goodwin S."/>
            <person name="Spatafora J."/>
            <person name="Crous P."/>
            <person name="Grigoriev I."/>
        </authorList>
    </citation>
    <scope>NUCLEOTIDE SEQUENCE</scope>
    <source>
        <strain evidence="1">CBS 175.79</strain>
    </source>
</reference>